<sequence>MVYLVEFELYPDEEGITGTPYDFEGSVRGADWNEAVHQATAWARKMILEELTKGHDIPAASLGNVPRAGGRSVVIAVDINPREIESLSTAEAAARLNVSVARISQMCSSGLLLAYKEHGRLWISRASVEDRLAHPARSGRPRGRTVTTGRQRHAAVPSDAESEDSDQDHA</sequence>
<keyword evidence="3" id="KW-1185">Reference proteome</keyword>
<feature type="region of interest" description="Disordered" evidence="1">
    <location>
        <begin position="132"/>
        <end position="170"/>
    </location>
</feature>
<evidence type="ECO:0000256" key="1">
    <source>
        <dbReference type="SAM" id="MobiDB-lite"/>
    </source>
</evidence>
<name>A0A6M8IXI5_9ACTN</name>
<accession>A0A6M8IXI5</accession>
<gene>
    <name evidence="2" type="ORF">HLV38_04750</name>
</gene>
<evidence type="ECO:0000313" key="2">
    <source>
        <dbReference type="EMBL" id="QKF07505.1"/>
    </source>
</evidence>
<dbReference type="InterPro" id="IPR041657">
    <property type="entry name" value="HTH_17"/>
</dbReference>
<dbReference type="RefSeq" id="WP_172164715.1">
    <property type="nucleotide sequence ID" value="NZ_CP053716.1"/>
</dbReference>
<reference evidence="3" key="1">
    <citation type="submission" date="2020-05" db="EMBL/GenBank/DDBJ databases">
        <title>Novel species in genus Nocardioides.</title>
        <authorList>
            <person name="Zhang G."/>
        </authorList>
    </citation>
    <scope>NUCLEOTIDE SEQUENCE [LARGE SCALE GENOMIC DNA]</scope>
    <source>
        <strain evidence="3">zg-1050</strain>
    </source>
</reference>
<dbReference type="Proteomes" id="UP000503297">
    <property type="component" value="Chromosome"/>
</dbReference>
<feature type="compositionally biased region" description="Acidic residues" evidence="1">
    <location>
        <begin position="160"/>
        <end position="170"/>
    </location>
</feature>
<dbReference type="KEGG" id="bwa:HLV38_04750"/>
<proteinExistence type="predicted"/>
<protein>
    <submittedName>
        <fullName evidence="2">Helix-turn-helix domain-containing protein</fullName>
    </submittedName>
</protein>
<dbReference type="AlphaFoldDB" id="A0A6M8IXI5"/>
<dbReference type="Pfam" id="PF12728">
    <property type="entry name" value="HTH_17"/>
    <property type="match status" value="1"/>
</dbReference>
<organism evidence="2 3">
    <name type="scientific">Berryella wangjianweii</name>
    <dbReference type="NCBI Taxonomy" id="2734634"/>
    <lineage>
        <taxon>Bacteria</taxon>
        <taxon>Bacillati</taxon>
        <taxon>Actinomycetota</taxon>
        <taxon>Coriobacteriia</taxon>
        <taxon>Eggerthellales</taxon>
        <taxon>Eggerthellaceae</taxon>
        <taxon>Berryella</taxon>
    </lineage>
</organism>
<dbReference type="EMBL" id="CP053716">
    <property type="protein sequence ID" value="QKF07505.1"/>
    <property type="molecule type" value="Genomic_DNA"/>
</dbReference>
<evidence type="ECO:0000313" key="3">
    <source>
        <dbReference type="Proteomes" id="UP000503297"/>
    </source>
</evidence>